<evidence type="ECO:0000313" key="3">
    <source>
        <dbReference type="Proteomes" id="UP001189429"/>
    </source>
</evidence>
<feature type="region of interest" description="Disordered" evidence="1">
    <location>
        <begin position="28"/>
        <end position="57"/>
    </location>
</feature>
<organism evidence="2 3">
    <name type="scientific">Prorocentrum cordatum</name>
    <dbReference type="NCBI Taxonomy" id="2364126"/>
    <lineage>
        <taxon>Eukaryota</taxon>
        <taxon>Sar</taxon>
        <taxon>Alveolata</taxon>
        <taxon>Dinophyceae</taxon>
        <taxon>Prorocentrales</taxon>
        <taxon>Prorocentraceae</taxon>
        <taxon>Prorocentrum</taxon>
    </lineage>
</organism>
<comment type="caution">
    <text evidence="2">The sequence shown here is derived from an EMBL/GenBank/DDBJ whole genome shotgun (WGS) entry which is preliminary data.</text>
</comment>
<dbReference type="Proteomes" id="UP001189429">
    <property type="component" value="Unassembled WGS sequence"/>
</dbReference>
<accession>A0ABN9W193</accession>
<reference evidence="2" key="1">
    <citation type="submission" date="2023-10" db="EMBL/GenBank/DDBJ databases">
        <authorList>
            <person name="Chen Y."/>
            <person name="Shah S."/>
            <person name="Dougan E. K."/>
            <person name="Thang M."/>
            <person name="Chan C."/>
        </authorList>
    </citation>
    <scope>NUCLEOTIDE SEQUENCE [LARGE SCALE GENOMIC DNA]</scope>
</reference>
<gene>
    <name evidence="2" type="ORF">PCOR1329_LOCUS62139</name>
</gene>
<dbReference type="EMBL" id="CAUYUJ010017837">
    <property type="protein sequence ID" value="CAK0878344.1"/>
    <property type="molecule type" value="Genomic_DNA"/>
</dbReference>
<keyword evidence="3" id="KW-1185">Reference proteome</keyword>
<name>A0ABN9W193_9DINO</name>
<protein>
    <submittedName>
        <fullName evidence="2">Uncharacterized protein</fullName>
    </submittedName>
</protein>
<proteinExistence type="predicted"/>
<evidence type="ECO:0000313" key="2">
    <source>
        <dbReference type="EMBL" id="CAK0878344.1"/>
    </source>
</evidence>
<sequence>MIPLFFLSAPDSNRILGPTEHPIRRSALRAHGAASSRRMTAARGLRKSPAQLASGGERPERMLPICLSTRAAKASSPAGSLPICSVTRPPLVHRISERSSRHQPLALISASARRLAARSDAAPPCRSWCNVGGPSRPRRTLAAR</sequence>
<evidence type="ECO:0000256" key="1">
    <source>
        <dbReference type="SAM" id="MobiDB-lite"/>
    </source>
</evidence>